<gene>
    <name evidence="11 13" type="primary">fni</name>
    <name evidence="13" type="ORF">ATZ99_19650</name>
</gene>
<comment type="function">
    <text evidence="11">Involved in the biosynthesis of isoprenoids. Catalyzes the 1,3-allylic rearrangement of the homoallylic substrate isopentenyl (IPP) to its allylic isomer, dimethylallyl diphosphate (DMAPP).</text>
</comment>
<proteinExistence type="inferred from homology"/>
<dbReference type="NCBIfam" id="TIGR02151">
    <property type="entry name" value="IPP_isom_2"/>
    <property type="match status" value="1"/>
</dbReference>
<evidence type="ECO:0000256" key="11">
    <source>
        <dbReference type="HAMAP-Rule" id="MF_00354"/>
    </source>
</evidence>
<evidence type="ECO:0000256" key="4">
    <source>
        <dbReference type="ARBA" id="ARBA00022643"/>
    </source>
</evidence>
<comment type="subcellular location">
    <subcellularLocation>
        <location evidence="11">Cytoplasm</location>
    </subcellularLocation>
</comment>
<name>A0A162M8I7_9FIRM</name>
<dbReference type="GO" id="GO:0010181">
    <property type="term" value="F:FMN binding"/>
    <property type="evidence" value="ECO:0007669"/>
    <property type="project" value="UniProtKB-UniRule"/>
</dbReference>
<dbReference type="PATRIC" id="fig|520767.4.peg.2086"/>
<dbReference type="SUPFAM" id="SSF51395">
    <property type="entry name" value="FMN-linked oxidoreductases"/>
    <property type="match status" value="1"/>
</dbReference>
<feature type="binding site" evidence="11">
    <location>
        <begin position="96"/>
        <end position="98"/>
    </location>
    <ligand>
        <name>substrate</name>
    </ligand>
</feature>
<dbReference type="OrthoDB" id="9795032at2"/>
<dbReference type="HAMAP" id="MF_00354">
    <property type="entry name" value="Idi_2"/>
    <property type="match status" value="1"/>
</dbReference>
<dbReference type="PANTHER" id="PTHR43665">
    <property type="entry name" value="ISOPENTENYL-DIPHOSPHATE DELTA-ISOMERASE"/>
    <property type="match status" value="1"/>
</dbReference>
<keyword evidence="7 11" id="KW-0521">NADP</keyword>
<protein>
    <recommendedName>
        <fullName evidence="11">Isopentenyl-diphosphate delta-isomerase</fullName>
        <shortName evidence="11">IPP isomerase</shortName>
        <ecNumber evidence="11">5.3.3.2</ecNumber>
    </recommendedName>
    <alternativeName>
        <fullName evidence="11">Isopentenyl diphosphate:dimethylallyl diphosphate isomerase</fullName>
    </alternativeName>
    <alternativeName>
        <fullName evidence="11">Isopentenyl pyrophosphate isomerase</fullName>
    </alternativeName>
    <alternativeName>
        <fullName evidence="11">Type 2 isopentenyl diphosphate isomerase</fullName>
        <shortName evidence="11">IDI-2</shortName>
    </alternativeName>
</protein>
<accession>A0A162M8I7</accession>
<dbReference type="PIRSF" id="PIRSF003314">
    <property type="entry name" value="IPP_isomerase"/>
    <property type="match status" value="1"/>
</dbReference>
<evidence type="ECO:0000256" key="10">
    <source>
        <dbReference type="ARBA" id="ARBA00025810"/>
    </source>
</evidence>
<dbReference type="GO" id="GO:0016491">
    <property type="term" value="F:oxidoreductase activity"/>
    <property type="evidence" value="ECO:0007669"/>
    <property type="project" value="InterPro"/>
</dbReference>
<dbReference type="EMBL" id="LOHZ01000042">
    <property type="protein sequence ID" value="KYO64529.1"/>
    <property type="molecule type" value="Genomic_DNA"/>
</dbReference>
<evidence type="ECO:0000256" key="5">
    <source>
        <dbReference type="ARBA" id="ARBA00022723"/>
    </source>
</evidence>
<keyword evidence="14" id="KW-1185">Reference proteome</keyword>
<feature type="binding site" evidence="11">
    <location>
        <begin position="66"/>
        <end position="68"/>
    </location>
    <ligand>
        <name>FMN</name>
        <dbReference type="ChEBI" id="CHEBI:58210"/>
    </ligand>
</feature>
<dbReference type="Gene3D" id="3.20.20.70">
    <property type="entry name" value="Aldolase class I"/>
    <property type="match status" value="1"/>
</dbReference>
<dbReference type="GO" id="GO:0005737">
    <property type="term" value="C:cytoplasm"/>
    <property type="evidence" value="ECO:0007669"/>
    <property type="project" value="UniProtKB-SubCell"/>
</dbReference>
<comment type="cofactor">
    <cofactor evidence="11">
        <name>NADPH</name>
        <dbReference type="ChEBI" id="CHEBI:57783"/>
    </cofactor>
</comment>
<dbReference type="InterPro" id="IPR013785">
    <property type="entry name" value="Aldolase_TIM"/>
</dbReference>
<dbReference type="GO" id="GO:0000287">
    <property type="term" value="F:magnesium ion binding"/>
    <property type="evidence" value="ECO:0007669"/>
    <property type="project" value="UniProtKB-UniRule"/>
</dbReference>
<evidence type="ECO:0000256" key="7">
    <source>
        <dbReference type="ARBA" id="ARBA00022857"/>
    </source>
</evidence>
<feature type="binding site" evidence="11">
    <location>
        <position position="125"/>
    </location>
    <ligand>
        <name>FMN</name>
        <dbReference type="ChEBI" id="CHEBI:58210"/>
    </ligand>
</feature>
<comment type="cofactor">
    <cofactor evidence="11">
        <name>Mg(2+)</name>
        <dbReference type="ChEBI" id="CHEBI:18420"/>
    </cofactor>
</comment>
<evidence type="ECO:0000256" key="6">
    <source>
        <dbReference type="ARBA" id="ARBA00022842"/>
    </source>
</evidence>
<dbReference type="Pfam" id="PF01070">
    <property type="entry name" value="FMN_dh"/>
    <property type="match status" value="1"/>
</dbReference>
<dbReference type="InterPro" id="IPR000262">
    <property type="entry name" value="FMN-dep_DH"/>
</dbReference>
<evidence type="ECO:0000256" key="3">
    <source>
        <dbReference type="ARBA" id="ARBA00022630"/>
    </source>
</evidence>
<reference evidence="13 14" key="1">
    <citation type="submission" date="2015-12" db="EMBL/GenBank/DDBJ databases">
        <title>Draft genome of Thermovenabulum gondwanense isolated from a red thermophilic microbial mat colonisisng an outflow channel of a bore well.</title>
        <authorList>
            <person name="Patel B.K."/>
        </authorList>
    </citation>
    <scope>NUCLEOTIDE SEQUENCE [LARGE SCALE GENOMIC DNA]</scope>
    <source>
        <strain evidence="13 14">R270</strain>
    </source>
</reference>
<feature type="binding site" evidence="11">
    <location>
        <position position="156"/>
    </location>
    <ligand>
        <name>Mg(2+)</name>
        <dbReference type="ChEBI" id="CHEBI:18420"/>
    </ligand>
</feature>
<keyword evidence="8 11" id="KW-0414">Isoprene biosynthesis</keyword>
<feature type="domain" description="FMN-dependent dehydrogenase" evidence="12">
    <location>
        <begin position="168"/>
        <end position="328"/>
    </location>
</feature>
<sequence>MSIITRLKRKKEHIKYSLMMEKHIKRDVFKDITIIHNCLSEVYFDELDISSSLIGAKLNVPLIINAMTGGIEESFYINGALAEIAREKKLALAVGSQKIAFKYKHARQSFKIVRKINKDGIIFANIGTDCTLDQAKEAVKMIEANALQLHLNVPQELFMKEGRRDFRGTCERIREIAENLDVPVIVKEVGFGIAREEALRILKAGVKIIDIGGFGGTNFIKIESMRQKIKPYKFENWGIPTAVSLIEVLSVAEGKAEVIASGGIKDGLDVAKALALGAKACGIAAPILYRLLKYGKKSVLNYLDEIIYELKLTLAMAGANNLKELSERPIYIGGNTYKWLKFRGIY</sequence>
<dbReference type="PANTHER" id="PTHR43665:SF1">
    <property type="entry name" value="ISOPENTENYL-DIPHOSPHATE DELTA-ISOMERASE"/>
    <property type="match status" value="1"/>
</dbReference>
<comment type="catalytic activity">
    <reaction evidence="11">
        <text>isopentenyl diphosphate = dimethylallyl diphosphate</text>
        <dbReference type="Rhea" id="RHEA:23284"/>
        <dbReference type="ChEBI" id="CHEBI:57623"/>
        <dbReference type="ChEBI" id="CHEBI:128769"/>
        <dbReference type="EC" id="5.3.3.2"/>
    </reaction>
</comment>
<evidence type="ECO:0000259" key="12">
    <source>
        <dbReference type="Pfam" id="PF01070"/>
    </source>
</evidence>
<keyword evidence="9 11" id="KW-0413">Isomerase</keyword>
<feature type="binding site" evidence="11">
    <location>
        <begin position="284"/>
        <end position="285"/>
    </location>
    <ligand>
        <name>FMN</name>
        <dbReference type="ChEBI" id="CHEBI:58210"/>
    </ligand>
</feature>
<keyword evidence="2 11" id="KW-0963">Cytoplasm</keyword>
<evidence type="ECO:0000256" key="1">
    <source>
        <dbReference type="ARBA" id="ARBA00001917"/>
    </source>
</evidence>
<feature type="binding site" evidence="11">
    <location>
        <position position="187"/>
    </location>
    <ligand>
        <name>FMN</name>
        <dbReference type="ChEBI" id="CHEBI:58210"/>
    </ligand>
</feature>
<dbReference type="AlphaFoldDB" id="A0A162M8I7"/>
<feature type="binding site" evidence="11">
    <location>
        <position position="96"/>
    </location>
    <ligand>
        <name>FMN</name>
        <dbReference type="ChEBI" id="CHEBI:58210"/>
    </ligand>
</feature>
<dbReference type="InterPro" id="IPR011179">
    <property type="entry name" value="IPdP_isomerase"/>
</dbReference>
<feature type="binding site" evidence="11">
    <location>
        <begin position="9"/>
        <end position="10"/>
    </location>
    <ligand>
        <name>substrate</name>
    </ligand>
</feature>
<keyword evidence="5 11" id="KW-0479">Metal-binding</keyword>
<dbReference type="GO" id="GO:0004452">
    <property type="term" value="F:isopentenyl-diphosphate delta-isomerase activity"/>
    <property type="evidence" value="ECO:0007669"/>
    <property type="project" value="UniProtKB-UniRule"/>
</dbReference>
<evidence type="ECO:0000256" key="8">
    <source>
        <dbReference type="ARBA" id="ARBA00023229"/>
    </source>
</evidence>
<evidence type="ECO:0000256" key="2">
    <source>
        <dbReference type="ARBA" id="ARBA00022490"/>
    </source>
</evidence>
<dbReference type="RefSeq" id="WP_068749061.1">
    <property type="nucleotide sequence ID" value="NZ_LOHZ01000042.1"/>
</dbReference>
<comment type="caution">
    <text evidence="11">Lacks conserved residue(s) required for the propagation of feature annotation.</text>
</comment>
<keyword evidence="6 11" id="KW-0460">Magnesium</keyword>
<dbReference type="EC" id="5.3.3.2" evidence="11"/>
<feature type="binding site" evidence="11">
    <location>
        <begin position="263"/>
        <end position="265"/>
    </location>
    <ligand>
        <name>FMN</name>
        <dbReference type="ChEBI" id="CHEBI:58210"/>
    </ligand>
</feature>
<dbReference type="Proteomes" id="UP000075737">
    <property type="component" value="Unassembled WGS sequence"/>
</dbReference>
<comment type="similarity">
    <text evidence="11">Belongs to the IPP isomerase type 2 family.</text>
</comment>
<organism evidence="13 14">
    <name type="scientific">Thermovenabulum gondwanense</name>
    <dbReference type="NCBI Taxonomy" id="520767"/>
    <lineage>
        <taxon>Bacteria</taxon>
        <taxon>Bacillati</taxon>
        <taxon>Bacillota</taxon>
        <taxon>Clostridia</taxon>
        <taxon>Thermosediminibacterales</taxon>
        <taxon>Thermosediminibacteraceae</taxon>
        <taxon>Thermovenabulum</taxon>
    </lineage>
</organism>
<dbReference type="GO" id="GO:0070402">
    <property type="term" value="F:NADPH binding"/>
    <property type="evidence" value="ECO:0007669"/>
    <property type="project" value="UniProtKB-UniRule"/>
</dbReference>
<feature type="binding site" evidence="11">
    <location>
        <position position="217"/>
    </location>
    <ligand>
        <name>FMN</name>
        <dbReference type="ChEBI" id="CHEBI:58210"/>
    </ligand>
</feature>
<dbReference type="STRING" id="520767.ATZ99_19650"/>
<dbReference type="GO" id="GO:0008299">
    <property type="term" value="P:isoprenoid biosynthetic process"/>
    <property type="evidence" value="ECO:0007669"/>
    <property type="project" value="UniProtKB-UniRule"/>
</dbReference>
<dbReference type="SMART" id="SM01240">
    <property type="entry name" value="IMPDH"/>
    <property type="match status" value="1"/>
</dbReference>
<evidence type="ECO:0000256" key="9">
    <source>
        <dbReference type="ARBA" id="ARBA00023235"/>
    </source>
</evidence>
<evidence type="ECO:0000313" key="13">
    <source>
        <dbReference type="EMBL" id="KYO64529.1"/>
    </source>
</evidence>
<evidence type="ECO:0000313" key="14">
    <source>
        <dbReference type="Proteomes" id="UP000075737"/>
    </source>
</evidence>
<comment type="caution">
    <text evidence="13">The sequence shown here is derived from an EMBL/GenBank/DDBJ whole genome shotgun (WGS) entry which is preliminary data.</text>
</comment>
<keyword evidence="4 11" id="KW-0288">FMN</keyword>
<comment type="subunit">
    <text evidence="10 11">Homooctamer. Dimer of tetramers.</text>
</comment>
<keyword evidence="3 11" id="KW-0285">Flavoprotein</keyword>
<comment type="cofactor">
    <cofactor evidence="1 11">
        <name>FMN</name>
        <dbReference type="ChEBI" id="CHEBI:58210"/>
    </cofactor>
</comment>
<dbReference type="CDD" id="cd02811">
    <property type="entry name" value="IDI-2_FMN"/>
    <property type="match status" value="1"/>
</dbReference>
<feature type="binding site" evidence="11">
    <location>
        <position position="155"/>
    </location>
    <ligand>
        <name>substrate</name>
    </ligand>
</feature>